<sequence length="237" mass="26876">MSVERIVTGIKVLDNLLPNGIPRNSFIVIAGPGGSGKSFLVVNIAKQFLLRNEPAIYVTFDEDPLTVASIISSIGVDLYRYLGDKLFMIIDGYSFRIKDREGKMHIAVVEEVDPQNTEQVLYTVMQTVDRIDIRNRGVIVIDSLNEFLSYHEHHRVAEFIKNFRANIAKYRGILTLAILHTSTDKAKQLLTLVEHVADGIILVDRLIKDNTIVKSIIIQRMKGVEHKLMRLEYTSIE</sequence>
<keyword evidence="2" id="KW-0067">ATP-binding</keyword>
<dbReference type="PROSITE" id="PS51146">
    <property type="entry name" value="KAIC"/>
    <property type="match status" value="1"/>
</dbReference>
<reference evidence="4" key="1">
    <citation type="journal article" date="2020" name="mSystems">
        <title>Genome- and Community-Level Interaction Insights into Carbon Utilization and Element Cycling Functions of Hydrothermarchaeota in Hydrothermal Sediment.</title>
        <authorList>
            <person name="Zhou Z."/>
            <person name="Liu Y."/>
            <person name="Xu W."/>
            <person name="Pan J."/>
            <person name="Luo Z.H."/>
            <person name="Li M."/>
        </authorList>
    </citation>
    <scope>NUCLEOTIDE SEQUENCE [LARGE SCALE GENOMIC DNA]</scope>
    <source>
        <strain evidence="4">SpSt-658</strain>
    </source>
</reference>
<dbReference type="InterPro" id="IPR014774">
    <property type="entry name" value="KaiC-like_dom"/>
</dbReference>
<comment type="caution">
    <text evidence="4">The sequence shown here is derived from an EMBL/GenBank/DDBJ whole genome shotgun (WGS) entry which is preliminary data.</text>
</comment>
<dbReference type="SUPFAM" id="SSF52540">
    <property type="entry name" value="P-loop containing nucleoside triphosphate hydrolases"/>
    <property type="match status" value="1"/>
</dbReference>
<dbReference type="GO" id="GO:0005524">
    <property type="term" value="F:ATP binding"/>
    <property type="evidence" value="ECO:0007669"/>
    <property type="project" value="UniProtKB-KW"/>
</dbReference>
<evidence type="ECO:0000313" key="4">
    <source>
        <dbReference type="EMBL" id="HGM06850.1"/>
    </source>
</evidence>
<name>A0A7C4H617_9CREN</name>
<dbReference type="PANTHER" id="PTHR43637">
    <property type="entry name" value="UPF0273 PROTEIN TM_0370"/>
    <property type="match status" value="1"/>
</dbReference>
<feature type="domain" description="KaiC" evidence="3">
    <location>
        <begin position="4"/>
        <end position="237"/>
    </location>
</feature>
<keyword evidence="1" id="KW-0547">Nucleotide-binding</keyword>
<dbReference type="Pfam" id="PF06745">
    <property type="entry name" value="ATPase"/>
    <property type="match status" value="1"/>
</dbReference>
<accession>A0A7C4H617</accession>
<dbReference type="EMBL" id="DTCA01000016">
    <property type="protein sequence ID" value="HGM06850.1"/>
    <property type="molecule type" value="Genomic_DNA"/>
</dbReference>
<proteinExistence type="predicted"/>
<protein>
    <submittedName>
        <fullName evidence="4">AAA family ATPase</fullName>
    </submittedName>
</protein>
<dbReference type="AlphaFoldDB" id="A0A7C4H617"/>
<organism evidence="4">
    <name type="scientific">Ignisphaera aggregans</name>
    <dbReference type="NCBI Taxonomy" id="334771"/>
    <lineage>
        <taxon>Archaea</taxon>
        <taxon>Thermoproteota</taxon>
        <taxon>Thermoprotei</taxon>
        <taxon>Desulfurococcales</taxon>
        <taxon>Desulfurococcaceae</taxon>
        <taxon>Ignisphaera</taxon>
    </lineage>
</organism>
<dbReference type="InterPro" id="IPR010624">
    <property type="entry name" value="KaiC_dom"/>
</dbReference>
<dbReference type="InterPro" id="IPR027417">
    <property type="entry name" value="P-loop_NTPase"/>
</dbReference>
<dbReference type="Gene3D" id="3.40.50.300">
    <property type="entry name" value="P-loop containing nucleotide triphosphate hydrolases"/>
    <property type="match status" value="1"/>
</dbReference>
<evidence type="ECO:0000256" key="2">
    <source>
        <dbReference type="ARBA" id="ARBA00022840"/>
    </source>
</evidence>
<evidence type="ECO:0000259" key="3">
    <source>
        <dbReference type="PROSITE" id="PS51146"/>
    </source>
</evidence>
<evidence type="ECO:0000256" key="1">
    <source>
        <dbReference type="ARBA" id="ARBA00022741"/>
    </source>
</evidence>
<dbReference type="PANTHER" id="PTHR43637:SF2">
    <property type="entry name" value="PROTEIN GVPD 1"/>
    <property type="match status" value="1"/>
</dbReference>
<gene>
    <name evidence="4" type="ORF">ENU31_00370</name>
</gene>